<evidence type="ECO:0000313" key="1">
    <source>
        <dbReference type="EMBL" id="GMR30304.1"/>
    </source>
</evidence>
<evidence type="ECO:0000313" key="2">
    <source>
        <dbReference type="Proteomes" id="UP001328107"/>
    </source>
</evidence>
<feature type="non-terminal residue" evidence="1">
    <location>
        <position position="1"/>
    </location>
</feature>
<dbReference type="Proteomes" id="UP001328107">
    <property type="component" value="Unassembled WGS sequence"/>
</dbReference>
<proteinExistence type="predicted"/>
<name>A0AAN5C635_9BILA</name>
<accession>A0AAN5C635</accession>
<organism evidence="1 2">
    <name type="scientific">Pristionchus mayeri</name>
    <dbReference type="NCBI Taxonomy" id="1317129"/>
    <lineage>
        <taxon>Eukaryota</taxon>
        <taxon>Metazoa</taxon>
        <taxon>Ecdysozoa</taxon>
        <taxon>Nematoda</taxon>
        <taxon>Chromadorea</taxon>
        <taxon>Rhabditida</taxon>
        <taxon>Rhabditina</taxon>
        <taxon>Diplogasteromorpha</taxon>
        <taxon>Diplogasteroidea</taxon>
        <taxon>Neodiplogasteridae</taxon>
        <taxon>Pristionchus</taxon>
    </lineage>
</organism>
<dbReference type="AlphaFoldDB" id="A0AAN5C635"/>
<reference evidence="2" key="1">
    <citation type="submission" date="2022-10" db="EMBL/GenBank/DDBJ databases">
        <title>Genome assembly of Pristionchus species.</title>
        <authorList>
            <person name="Yoshida K."/>
            <person name="Sommer R.J."/>
        </authorList>
    </citation>
    <scope>NUCLEOTIDE SEQUENCE [LARGE SCALE GENOMIC DNA]</scope>
    <source>
        <strain evidence="2">RS5460</strain>
    </source>
</reference>
<gene>
    <name evidence="1" type="ORF">PMAYCL1PPCAC_00499</name>
</gene>
<evidence type="ECO:0008006" key="3">
    <source>
        <dbReference type="Google" id="ProtNLM"/>
    </source>
</evidence>
<comment type="caution">
    <text evidence="1">The sequence shown here is derived from an EMBL/GenBank/DDBJ whole genome shotgun (WGS) entry which is preliminary data.</text>
</comment>
<keyword evidence="2" id="KW-1185">Reference proteome</keyword>
<feature type="non-terminal residue" evidence="1">
    <location>
        <position position="238"/>
    </location>
</feature>
<sequence length="238" mass="27460">QNVELSQQLQKTKNPTLDEIVGKLQFPFIDLPQKAITHILSLLPPKDRLKARVDKTLNEIEATSKFHVKELKIVEVPDMFRRLAIRHPDDFYFSDQNPYSYDCLRRLFSNTSIEFLTLTLETEGKLGQGNLLDKVRDLIKEFKNIGHLIIQFEFFVYIMENTFFLDFIQSCEGFTLLGVNQIAADAIHAVFTSMVEGTAMCRRFKCDLLTGSFSLFLSAIGIELKNECFYSNRNDIEV</sequence>
<dbReference type="EMBL" id="BTRK01000001">
    <property type="protein sequence ID" value="GMR30304.1"/>
    <property type="molecule type" value="Genomic_DNA"/>
</dbReference>
<protein>
    <recommendedName>
        <fullName evidence="3">F-box domain-containing protein</fullName>
    </recommendedName>
</protein>